<proteinExistence type="predicted"/>
<keyword evidence="2" id="KW-1185">Reference proteome</keyword>
<dbReference type="VEuPathDB" id="VectorBase:LDEU012909"/>
<name>A0A443RUS4_9ACAR</name>
<dbReference type="Pfam" id="PF19086">
    <property type="entry name" value="Terpene_syn_C_2"/>
    <property type="match status" value="1"/>
</dbReference>
<reference evidence="1 2" key="1">
    <citation type="journal article" date="2018" name="Gigascience">
        <title>Genomes of trombidid mites reveal novel predicted allergens and laterally-transferred genes associated with secondary metabolism.</title>
        <authorList>
            <person name="Dong X."/>
            <person name="Chaisiri K."/>
            <person name="Xia D."/>
            <person name="Armstrong S.D."/>
            <person name="Fang Y."/>
            <person name="Donnelly M.J."/>
            <person name="Kadowaki T."/>
            <person name="McGarry J.W."/>
            <person name="Darby A.C."/>
            <person name="Makepeace B.L."/>
        </authorList>
    </citation>
    <scope>NUCLEOTIDE SEQUENCE [LARGE SCALE GENOMIC DNA]</scope>
    <source>
        <strain evidence="1">UoL-UT</strain>
    </source>
</reference>
<protein>
    <recommendedName>
        <fullName evidence="3">Terpene synthase metal-binding domain-containing protein</fullName>
    </recommendedName>
</protein>
<organism evidence="1 2">
    <name type="scientific">Leptotrombidium deliense</name>
    <dbReference type="NCBI Taxonomy" id="299467"/>
    <lineage>
        <taxon>Eukaryota</taxon>
        <taxon>Metazoa</taxon>
        <taxon>Ecdysozoa</taxon>
        <taxon>Arthropoda</taxon>
        <taxon>Chelicerata</taxon>
        <taxon>Arachnida</taxon>
        <taxon>Acari</taxon>
        <taxon>Acariformes</taxon>
        <taxon>Trombidiformes</taxon>
        <taxon>Prostigmata</taxon>
        <taxon>Anystina</taxon>
        <taxon>Parasitengona</taxon>
        <taxon>Trombiculoidea</taxon>
        <taxon>Trombiculidae</taxon>
        <taxon>Leptotrombidium</taxon>
    </lineage>
</organism>
<dbReference type="SUPFAM" id="SSF48576">
    <property type="entry name" value="Terpenoid synthases"/>
    <property type="match status" value="1"/>
</dbReference>
<dbReference type="Gene3D" id="1.10.600.10">
    <property type="entry name" value="Farnesyl Diphosphate Synthase"/>
    <property type="match status" value="1"/>
</dbReference>
<sequence>MVCMLTNDVLSYKHEKENGFNLMKVYTKNHQFTEVEAATKVVDLLEEHMILYKTKRKLNILPACEWFYDVIDVVVRGLLEYELASPRYDIPY</sequence>
<dbReference type="EMBL" id="NCKV01029774">
    <property type="protein sequence ID" value="RWS19131.1"/>
    <property type="molecule type" value="Genomic_DNA"/>
</dbReference>
<accession>A0A443RUS4</accession>
<evidence type="ECO:0000313" key="2">
    <source>
        <dbReference type="Proteomes" id="UP000288716"/>
    </source>
</evidence>
<dbReference type="Proteomes" id="UP000288716">
    <property type="component" value="Unassembled WGS sequence"/>
</dbReference>
<comment type="caution">
    <text evidence="1">The sequence shown here is derived from an EMBL/GenBank/DDBJ whole genome shotgun (WGS) entry which is preliminary data.</text>
</comment>
<dbReference type="InterPro" id="IPR008949">
    <property type="entry name" value="Isoprenoid_synthase_dom_sf"/>
</dbReference>
<gene>
    <name evidence="1" type="ORF">B4U80_12347</name>
</gene>
<evidence type="ECO:0000313" key="1">
    <source>
        <dbReference type="EMBL" id="RWS19131.1"/>
    </source>
</evidence>
<evidence type="ECO:0008006" key="3">
    <source>
        <dbReference type="Google" id="ProtNLM"/>
    </source>
</evidence>
<dbReference type="AlphaFoldDB" id="A0A443RUS4"/>